<dbReference type="InterPro" id="IPR029030">
    <property type="entry name" value="Caspase-like_dom_sf"/>
</dbReference>
<dbReference type="Gene3D" id="3.40.50.1460">
    <property type="match status" value="1"/>
</dbReference>
<dbReference type="Ensembl" id="ENSGACT00000024859.2">
    <property type="protein sequence ID" value="ENSGACP00000024810.2"/>
    <property type="gene ID" value="ENSGACG00000018765.2"/>
</dbReference>
<accession>G3Q4K6</accession>
<dbReference type="PANTHER" id="PTHR22576:SF41">
    <property type="entry name" value="CASPASE 14, APOPTOSIS-RELATED CYSTEINE PEPTIDASE"/>
    <property type="match status" value="1"/>
</dbReference>
<evidence type="ECO:0000313" key="6">
    <source>
        <dbReference type="Proteomes" id="UP000007635"/>
    </source>
</evidence>
<proteinExistence type="inferred from homology"/>
<dbReference type="PROSITE" id="PS50207">
    <property type="entry name" value="CASPASE_P10"/>
    <property type="match status" value="1"/>
</dbReference>
<feature type="domain" description="Caspase family p10" evidence="3">
    <location>
        <begin position="143"/>
        <end position="233"/>
    </location>
</feature>
<sequence length="233" mass="26187">MFCVSAFTKCLSHVLTVHACRIMDKLYRDVQSGEDKYRYKMDYPCMGTCVIINIKNFDLKTVSTQDHSNSGSFVCVLLSRGDEGGIYGTDGSFVNLDELTKFVDGNGCRSLVGKPKLLFIQAARGNKLDDGTLSEGDSMDGQTPSRIPVEADFLYAYSTTPGFNAWRDTQNGSWFMQSLCEMLRRFSGQLELMQIMTRVNNKVALEYKTTPGRSGKRQMPCIVSLLTKEFYFP</sequence>
<dbReference type="CDD" id="cd00032">
    <property type="entry name" value="CASc"/>
    <property type="match status" value="1"/>
</dbReference>
<dbReference type="InterPro" id="IPR002138">
    <property type="entry name" value="Pept_C14_p10"/>
</dbReference>
<feature type="domain" description="Caspase family p20" evidence="4">
    <location>
        <begin position="59"/>
        <end position="127"/>
    </location>
</feature>
<dbReference type="SUPFAM" id="SSF52129">
    <property type="entry name" value="Caspase-like"/>
    <property type="match status" value="1"/>
</dbReference>
<dbReference type="Pfam" id="PF00656">
    <property type="entry name" value="Peptidase_C14"/>
    <property type="match status" value="1"/>
</dbReference>
<dbReference type="AlphaFoldDB" id="G3Q4K6"/>
<evidence type="ECO:0000259" key="3">
    <source>
        <dbReference type="PROSITE" id="PS50207"/>
    </source>
</evidence>
<dbReference type="PANTHER" id="PTHR22576">
    <property type="entry name" value="MUCOSA ASSOCIATED LYMPHOID TISSUE LYMPHOMA TRANSLOCATION PROTEIN 1/PARACASPASE"/>
    <property type="match status" value="1"/>
</dbReference>
<dbReference type="GeneTree" id="ENSGT00940000153232"/>
<evidence type="ECO:0000259" key="4">
    <source>
        <dbReference type="PROSITE" id="PS50208"/>
    </source>
</evidence>
<dbReference type="Proteomes" id="UP000007635">
    <property type="component" value="Chromosome IV"/>
</dbReference>
<evidence type="ECO:0000256" key="1">
    <source>
        <dbReference type="ARBA" id="ARBA00010134"/>
    </source>
</evidence>
<dbReference type="PROSITE" id="PS50208">
    <property type="entry name" value="CASPASE_P20"/>
    <property type="match status" value="1"/>
</dbReference>
<dbReference type="SMART" id="SM00115">
    <property type="entry name" value="CASc"/>
    <property type="match status" value="1"/>
</dbReference>
<dbReference type="InterPro" id="IPR011600">
    <property type="entry name" value="Pept_C14_caspase"/>
</dbReference>
<dbReference type="InterPro" id="IPR001309">
    <property type="entry name" value="Pept_C14_p20"/>
</dbReference>
<dbReference type="GO" id="GO:0004197">
    <property type="term" value="F:cysteine-type endopeptidase activity"/>
    <property type="evidence" value="ECO:0007669"/>
    <property type="project" value="InterPro"/>
</dbReference>
<keyword evidence="6" id="KW-1185">Reference proteome</keyword>
<protein>
    <recommendedName>
        <fullName evidence="7">Caspase 3, apoptosis-related cysteine peptidase b</fullName>
    </recommendedName>
</protein>
<dbReference type="GO" id="GO:0006508">
    <property type="term" value="P:proteolysis"/>
    <property type="evidence" value="ECO:0007669"/>
    <property type="project" value="InterPro"/>
</dbReference>
<organism evidence="5 6">
    <name type="scientific">Gasterosteus aculeatus aculeatus</name>
    <name type="common">three-spined stickleback</name>
    <dbReference type="NCBI Taxonomy" id="481459"/>
    <lineage>
        <taxon>Eukaryota</taxon>
        <taxon>Metazoa</taxon>
        <taxon>Chordata</taxon>
        <taxon>Craniata</taxon>
        <taxon>Vertebrata</taxon>
        <taxon>Euteleostomi</taxon>
        <taxon>Actinopterygii</taxon>
        <taxon>Neopterygii</taxon>
        <taxon>Teleostei</taxon>
        <taxon>Neoteleostei</taxon>
        <taxon>Acanthomorphata</taxon>
        <taxon>Eupercaria</taxon>
        <taxon>Perciformes</taxon>
        <taxon>Cottioidei</taxon>
        <taxon>Gasterosteales</taxon>
        <taxon>Gasterosteidae</taxon>
        <taxon>Gasterosteus</taxon>
    </lineage>
</organism>
<reference evidence="5" key="2">
    <citation type="submission" date="2025-08" db="UniProtKB">
        <authorList>
            <consortium name="Ensembl"/>
        </authorList>
    </citation>
    <scope>IDENTIFICATION</scope>
</reference>
<reference evidence="5" key="3">
    <citation type="submission" date="2025-09" db="UniProtKB">
        <authorList>
            <consortium name="Ensembl"/>
        </authorList>
    </citation>
    <scope>IDENTIFICATION</scope>
</reference>
<evidence type="ECO:0008006" key="7">
    <source>
        <dbReference type="Google" id="ProtNLM"/>
    </source>
</evidence>
<dbReference type="InterPro" id="IPR015917">
    <property type="entry name" value="Pept_C14A"/>
</dbReference>
<dbReference type="InterPro" id="IPR052039">
    <property type="entry name" value="Caspase-related_regulators"/>
</dbReference>
<evidence type="ECO:0000313" key="5">
    <source>
        <dbReference type="Ensembl" id="ENSGACP00000024810.2"/>
    </source>
</evidence>
<comment type="similarity">
    <text evidence="1 2">Belongs to the peptidase C14A family.</text>
</comment>
<name>G3Q4K6_GASAC</name>
<reference evidence="5 6" key="1">
    <citation type="journal article" date="2021" name="G3 (Bethesda)">
        <title>Improved contiguity of the threespine stickleback genome using long-read sequencing.</title>
        <authorList>
            <person name="Nath S."/>
            <person name="Shaw D.E."/>
            <person name="White M.A."/>
        </authorList>
    </citation>
    <scope>NUCLEOTIDE SEQUENCE [LARGE SCALE GENOMIC DNA]</scope>
    <source>
        <strain evidence="5 6">Lake Benthic</strain>
    </source>
</reference>
<dbReference type="Bgee" id="ENSGACG00000018765">
    <property type="expression patterns" value="Expressed in pharyngeal gill and 4 other cell types or tissues"/>
</dbReference>
<evidence type="ECO:0000256" key="2">
    <source>
        <dbReference type="RuleBase" id="RU003971"/>
    </source>
</evidence>